<evidence type="ECO:0000256" key="2">
    <source>
        <dbReference type="ARBA" id="ARBA00023125"/>
    </source>
</evidence>
<dbReference type="OrthoDB" id="9791752at2"/>
<sequence>MKKKTYSSLENALRILDLFTMEKSEYSIREISDQLGIAYSTAHRLVKNLEDEGFIVKDSILNSYRLSVSILSLSSVVTAHTKLISNSTYLLKKLSSQFKATVQIGVMHREHIYYINKTDYEHLIMGYVTYIERKVPLHYTSAGKILLSQLSEEEIINYSEQYLLTATAFSNIEDFLVELKHVKTNGYAISADEHYQDFNTVAAPLKNTSGHIIAAIELIYPNDAKLLRTIEQRAKEFKKVCEKIRLNS</sequence>
<reference evidence="6 7" key="1">
    <citation type="submission" date="2016-04" db="EMBL/GenBank/DDBJ databases">
        <title>Draft genome sequence of Aeribacillus pallidus 8m3 from petroleum reservoir.</title>
        <authorList>
            <person name="Poltaraus A.B."/>
            <person name="Nazina T.N."/>
            <person name="Tourova T.P."/>
            <person name="Malakho S.M."/>
            <person name="Korshunova A.V."/>
            <person name="Sokolova D.S."/>
        </authorList>
    </citation>
    <scope>NUCLEOTIDE SEQUENCE [LARGE SCALE GENOMIC DNA]</scope>
    <source>
        <strain evidence="6 7">8m3</strain>
    </source>
</reference>
<dbReference type="InterPro" id="IPR036390">
    <property type="entry name" value="WH_DNA-bd_sf"/>
</dbReference>
<comment type="caution">
    <text evidence="6">The sequence shown here is derived from an EMBL/GenBank/DDBJ whole genome shotgun (WGS) entry which is preliminary data.</text>
</comment>
<dbReference type="InterPro" id="IPR036388">
    <property type="entry name" value="WH-like_DNA-bd_sf"/>
</dbReference>
<dbReference type="InterPro" id="IPR014757">
    <property type="entry name" value="Tscrpt_reg_IclR_C"/>
</dbReference>
<dbReference type="PROSITE" id="PS51077">
    <property type="entry name" value="HTH_ICLR"/>
    <property type="match status" value="1"/>
</dbReference>
<dbReference type="STRING" id="33936.AZI98_10275"/>
<dbReference type="Pfam" id="PF01614">
    <property type="entry name" value="IclR_C"/>
    <property type="match status" value="1"/>
</dbReference>
<gene>
    <name evidence="6" type="ORF">AZI98_10275</name>
</gene>
<dbReference type="Gene3D" id="3.30.450.40">
    <property type="match status" value="1"/>
</dbReference>
<dbReference type="Gene3D" id="1.10.10.10">
    <property type="entry name" value="Winged helix-like DNA-binding domain superfamily/Winged helix DNA-binding domain"/>
    <property type="match status" value="1"/>
</dbReference>
<dbReference type="RefSeq" id="WP_063388203.1">
    <property type="nucleotide sequence ID" value="NZ_LWBR01000025.1"/>
</dbReference>
<keyword evidence="1" id="KW-0805">Transcription regulation</keyword>
<name>A0A165XL86_9BACI</name>
<dbReference type="CDD" id="cd00090">
    <property type="entry name" value="HTH_ARSR"/>
    <property type="match status" value="1"/>
</dbReference>
<evidence type="ECO:0000313" key="7">
    <source>
        <dbReference type="Proteomes" id="UP000076476"/>
    </source>
</evidence>
<keyword evidence="2" id="KW-0238">DNA-binding</keyword>
<dbReference type="SMART" id="SM00346">
    <property type="entry name" value="HTH_ICLR"/>
    <property type="match status" value="1"/>
</dbReference>
<keyword evidence="7" id="KW-1185">Reference proteome</keyword>
<dbReference type="GO" id="GO:0003700">
    <property type="term" value="F:DNA-binding transcription factor activity"/>
    <property type="evidence" value="ECO:0007669"/>
    <property type="project" value="TreeGrafter"/>
</dbReference>
<dbReference type="Pfam" id="PF09339">
    <property type="entry name" value="HTH_IclR"/>
    <property type="match status" value="1"/>
</dbReference>
<dbReference type="SUPFAM" id="SSF55781">
    <property type="entry name" value="GAF domain-like"/>
    <property type="match status" value="1"/>
</dbReference>
<proteinExistence type="predicted"/>
<dbReference type="InterPro" id="IPR029016">
    <property type="entry name" value="GAF-like_dom_sf"/>
</dbReference>
<dbReference type="SUPFAM" id="SSF46785">
    <property type="entry name" value="Winged helix' DNA-binding domain"/>
    <property type="match status" value="1"/>
</dbReference>
<dbReference type="GO" id="GO:0045892">
    <property type="term" value="P:negative regulation of DNA-templated transcription"/>
    <property type="evidence" value="ECO:0007669"/>
    <property type="project" value="TreeGrafter"/>
</dbReference>
<feature type="domain" description="IclR-ED" evidence="5">
    <location>
        <begin position="69"/>
        <end position="248"/>
    </location>
</feature>
<dbReference type="PROSITE" id="PS51078">
    <property type="entry name" value="ICLR_ED"/>
    <property type="match status" value="1"/>
</dbReference>
<evidence type="ECO:0000256" key="1">
    <source>
        <dbReference type="ARBA" id="ARBA00023015"/>
    </source>
</evidence>
<dbReference type="EMBL" id="LWBR01000025">
    <property type="protein sequence ID" value="KZN96153.1"/>
    <property type="molecule type" value="Genomic_DNA"/>
</dbReference>
<keyword evidence="3" id="KW-0804">Transcription</keyword>
<dbReference type="GO" id="GO:0003677">
    <property type="term" value="F:DNA binding"/>
    <property type="evidence" value="ECO:0007669"/>
    <property type="project" value="UniProtKB-KW"/>
</dbReference>
<evidence type="ECO:0000313" key="6">
    <source>
        <dbReference type="EMBL" id="KZN96153.1"/>
    </source>
</evidence>
<dbReference type="InterPro" id="IPR005471">
    <property type="entry name" value="Tscrpt_reg_IclR_N"/>
</dbReference>
<dbReference type="AlphaFoldDB" id="A0A165XL86"/>
<dbReference type="PANTHER" id="PTHR30136:SF35">
    <property type="entry name" value="HTH-TYPE TRANSCRIPTIONAL REGULATOR RV1719"/>
    <property type="match status" value="1"/>
</dbReference>
<evidence type="ECO:0000259" key="4">
    <source>
        <dbReference type="PROSITE" id="PS51077"/>
    </source>
</evidence>
<evidence type="ECO:0000259" key="5">
    <source>
        <dbReference type="PROSITE" id="PS51078"/>
    </source>
</evidence>
<dbReference type="PANTHER" id="PTHR30136">
    <property type="entry name" value="HELIX-TURN-HELIX TRANSCRIPTIONAL REGULATOR, ICLR FAMILY"/>
    <property type="match status" value="1"/>
</dbReference>
<accession>A0A165XL86</accession>
<dbReference type="InterPro" id="IPR050707">
    <property type="entry name" value="HTH_MetabolicPath_Reg"/>
</dbReference>
<organism evidence="6 7">
    <name type="scientific">Aeribacillus pallidus</name>
    <dbReference type="NCBI Taxonomy" id="33936"/>
    <lineage>
        <taxon>Bacteria</taxon>
        <taxon>Bacillati</taxon>
        <taxon>Bacillota</taxon>
        <taxon>Bacilli</taxon>
        <taxon>Bacillales</taxon>
        <taxon>Bacillaceae</taxon>
        <taxon>Aeribacillus</taxon>
    </lineage>
</organism>
<evidence type="ECO:0000256" key="3">
    <source>
        <dbReference type="ARBA" id="ARBA00023163"/>
    </source>
</evidence>
<dbReference type="Proteomes" id="UP000076476">
    <property type="component" value="Unassembled WGS sequence"/>
</dbReference>
<feature type="domain" description="HTH iclR-type" evidence="4">
    <location>
        <begin position="6"/>
        <end position="68"/>
    </location>
</feature>
<evidence type="ECO:0008006" key="8">
    <source>
        <dbReference type="Google" id="ProtNLM"/>
    </source>
</evidence>
<protein>
    <recommendedName>
        <fullName evidence="8">IclR family transcriptional regulator</fullName>
    </recommendedName>
</protein>
<dbReference type="InterPro" id="IPR011991">
    <property type="entry name" value="ArsR-like_HTH"/>
</dbReference>